<protein>
    <submittedName>
        <fullName evidence="2">Uncharacterized protein</fullName>
    </submittedName>
</protein>
<dbReference type="AlphaFoldDB" id="A0A9W8N6F6"/>
<dbReference type="EMBL" id="JANPWZ010002411">
    <property type="protein sequence ID" value="KAJ3559040.1"/>
    <property type="molecule type" value="Genomic_DNA"/>
</dbReference>
<evidence type="ECO:0000256" key="1">
    <source>
        <dbReference type="SAM" id="SignalP"/>
    </source>
</evidence>
<evidence type="ECO:0000313" key="2">
    <source>
        <dbReference type="EMBL" id="KAJ3559040.1"/>
    </source>
</evidence>
<dbReference type="Proteomes" id="UP001148614">
    <property type="component" value="Unassembled WGS sequence"/>
</dbReference>
<sequence length="344" mass="37779">MLFILAARAVFCVFLFVGPSQSSVISRYSDFNVARLFGRQDDAPGNSGRCLPSCDLGTCGNGGSCSVGSTLSPRYLDLDASSNASSYLETTSALEKRLFTYKAGSTKKSDYSGNKTPKRSEVDAYIPAVNRGGERKYYKDPLPTVQLTGDGGLQDERAIVVASTRGVWMSHLWESYSNGRDAEGDNPDTPDDKAFSQRVLSFLKGEPVEEPVGNGYKDYIAPAGPGIDADLFNRKSTDQTSIYIFTPCNDESTTANGCKLKYPNRYGMNGEVRDTIASIFGVRRPRIVLVPYIRLNTLNPNEDAELGTNSRGAVLFQYDPNSDGDGQKAWRLFLEKRFQYQKVG</sequence>
<reference evidence="2" key="1">
    <citation type="submission" date="2022-07" db="EMBL/GenBank/DDBJ databases">
        <title>Genome Sequence of Xylaria arbuscula.</title>
        <authorList>
            <person name="Buettner E."/>
        </authorList>
    </citation>
    <scope>NUCLEOTIDE SEQUENCE</scope>
    <source>
        <strain evidence="2">VT107</strain>
    </source>
</reference>
<proteinExistence type="predicted"/>
<name>A0A9W8N6F6_9PEZI</name>
<organism evidence="2 3">
    <name type="scientific">Xylaria arbuscula</name>
    <dbReference type="NCBI Taxonomy" id="114810"/>
    <lineage>
        <taxon>Eukaryota</taxon>
        <taxon>Fungi</taxon>
        <taxon>Dikarya</taxon>
        <taxon>Ascomycota</taxon>
        <taxon>Pezizomycotina</taxon>
        <taxon>Sordariomycetes</taxon>
        <taxon>Xylariomycetidae</taxon>
        <taxon>Xylariales</taxon>
        <taxon>Xylariaceae</taxon>
        <taxon>Xylaria</taxon>
    </lineage>
</organism>
<accession>A0A9W8N6F6</accession>
<keyword evidence="1" id="KW-0732">Signal</keyword>
<gene>
    <name evidence="2" type="ORF">NPX13_g9596</name>
</gene>
<comment type="caution">
    <text evidence="2">The sequence shown here is derived from an EMBL/GenBank/DDBJ whole genome shotgun (WGS) entry which is preliminary data.</text>
</comment>
<evidence type="ECO:0000313" key="3">
    <source>
        <dbReference type="Proteomes" id="UP001148614"/>
    </source>
</evidence>
<feature type="signal peptide" evidence="1">
    <location>
        <begin position="1"/>
        <end position="22"/>
    </location>
</feature>
<keyword evidence="3" id="KW-1185">Reference proteome</keyword>
<feature type="chain" id="PRO_5040863101" evidence="1">
    <location>
        <begin position="23"/>
        <end position="344"/>
    </location>
</feature>